<dbReference type="EMBL" id="CM009752">
    <property type="protein sequence ID" value="PUZ60192.1"/>
    <property type="molecule type" value="Genomic_DNA"/>
</dbReference>
<reference evidence="3 4" key="1">
    <citation type="submission" date="2018-04" db="EMBL/GenBank/DDBJ databases">
        <title>WGS assembly of Panicum hallii var. hallii HAL2.</title>
        <authorList>
            <person name="Lovell J."/>
            <person name="Jenkins J."/>
            <person name="Lowry D."/>
            <person name="Mamidi S."/>
            <person name="Sreedasyam A."/>
            <person name="Weng X."/>
            <person name="Barry K."/>
            <person name="Bonette J."/>
            <person name="Campitelli B."/>
            <person name="Daum C."/>
            <person name="Gordon S."/>
            <person name="Gould B."/>
            <person name="Lipzen A."/>
            <person name="MacQueen A."/>
            <person name="Palacio-Mejia J."/>
            <person name="Plott C."/>
            <person name="Shakirov E."/>
            <person name="Shu S."/>
            <person name="Yoshinaga Y."/>
            <person name="Zane M."/>
            <person name="Rokhsar D."/>
            <person name="Grimwood J."/>
            <person name="Schmutz J."/>
            <person name="Juenger T."/>
        </authorList>
    </citation>
    <scope>NUCLEOTIDE SEQUENCE [LARGE SCALE GENOMIC DNA]</scope>
    <source>
        <strain evidence="4">cv. HAL2</strain>
    </source>
</reference>
<organism evidence="3 4">
    <name type="scientific">Panicum hallii var. hallii</name>
    <dbReference type="NCBI Taxonomy" id="1504633"/>
    <lineage>
        <taxon>Eukaryota</taxon>
        <taxon>Viridiplantae</taxon>
        <taxon>Streptophyta</taxon>
        <taxon>Embryophyta</taxon>
        <taxon>Tracheophyta</taxon>
        <taxon>Spermatophyta</taxon>
        <taxon>Magnoliopsida</taxon>
        <taxon>Liliopsida</taxon>
        <taxon>Poales</taxon>
        <taxon>Poaceae</taxon>
        <taxon>PACMAD clade</taxon>
        <taxon>Panicoideae</taxon>
        <taxon>Panicodae</taxon>
        <taxon>Paniceae</taxon>
        <taxon>Panicinae</taxon>
        <taxon>Panicum</taxon>
        <taxon>Panicum sect. Panicum</taxon>
    </lineage>
</organism>
<keyword evidence="2" id="KW-0472">Membrane</keyword>
<dbReference type="Gramene" id="PUZ60192">
    <property type="protein sequence ID" value="PUZ60192"/>
    <property type="gene ID" value="GQ55_4G104300"/>
</dbReference>
<proteinExistence type="predicted"/>
<feature type="compositionally biased region" description="Low complexity" evidence="1">
    <location>
        <begin position="1"/>
        <end position="13"/>
    </location>
</feature>
<keyword evidence="2" id="KW-1133">Transmembrane helix</keyword>
<evidence type="ECO:0000256" key="2">
    <source>
        <dbReference type="SAM" id="Phobius"/>
    </source>
</evidence>
<keyword evidence="2" id="KW-0812">Transmembrane</keyword>
<gene>
    <name evidence="3" type="ORF">GQ55_4G104300</name>
</gene>
<dbReference type="AlphaFoldDB" id="A0A2T7DXA5"/>
<dbReference type="Proteomes" id="UP000244336">
    <property type="component" value="Chromosome 4"/>
</dbReference>
<evidence type="ECO:0000256" key="1">
    <source>
        <dbReference type="SAM" id="MobiDB-lite"/>
    </source>
</evidence>
<feature type="region of interest" description="Disordered" evidence="1">
    <location>
        <begin position="1"/>
        <end position="23"/>
    </location>
</feature>
<name>A0A2T7DXA5_9POAL</name>
<accession>A0A2T7DXA5</accession>
<evidence type="ECO:0000313" key="4">
    <source>
        <dbReference type="Proteomes" id="UP000244336"/>
    </source>
</evidence>
<protein>
    <submittedName>
        <fullName evidence="3">Uncharacterized protein</fullName>
    </submittedName>
</protein>
<keyword evidence="4" id="KW-1185">Reference proteome</keyword>
<sequence length="114" mass="12554">MSDSSVTATSSSPPLLPHHPEPRGPNLHLHDDLCFPMAISLSFCLLILFPLPLSMDLSHGRQFMPVTYPDSSLHMQIHDCIHHSCRVRGKGSNVVVASPQGSDLWRLEALCMGQ</sequence>
<evidence type="ECO:0000313" key="3">
    <source>
        <dbReference type="EMBL" id="PUZ60192.1"/>
    </source>
</evidence>
<feature type="transmembrane region" description="Helical" evidence="2">
    <location>
        <begin position="35"/>
        <end position="54"/>
    </location>
</feature>